<evidence type="ECO:0000313" key="19">
    <source>
        <dbReference type="Proteomes" id="UP000009286"/>
    </source>
</evidence>
<dbReference type="OrthoDB" id="9813261at2"/>
<dbReference type="UniPathway" id="UPA00219"/>
<evidence type="ECO:0000256" key="8">
    <source>
        <dbReference type="ARBA" id="ARBA00022840"/>
    </source>
</evidence>
<feature type="domain" description="ATP-grasp" evidence="17">
    <location>
        <begin position="103"/>
        <end position="300"/>
    </location>
</feature>
<dbReference type="NCBIfam" id="NF002378">
    <property type="entry name" value="PRK01372.1"/>
    <property type="match status" value="1"/>
</dbReference>
<evidence type="ECO:0000256" key="11">
    <source>
        <dbReference type="ARBA" id="ARBA00023316"/>
    </source>
</evidence>
<dbReference type="Gene3D" id="3.30.1490.20">
    <property type="entry name" value="ATP-grasp fold, A domain"/>
    <property type="match status" value="1"/>
</dbReference>
<dbReference type="PROSITE" id="PS00844">
    <property type="entry name" value="DALA_DALA_LIGASE_2"/>
    <property type="match status" value="1"/>
</dbReference>
<dbReference type="GO" id="GO:0005524">
    <property type="term" value="F:ATP binding"/>
    <property type="evidence" value="ECO:0007669"/>
    <property type="project" value="UniProtKB-UniRule"/>
</dbReference>
<dbReference type="Pfam" id="PF01820">
    <property type="entry name" value="Dala_Dala_lig_N"/>
    <property type="match status" value="1"/>
</dbReference>
<dbReference type="STRING" id="856793.MICA_1897"/>
<evidence type="ECO:0000259" key="17">
    <source>
        <dbReference type="PROSITE" id="PS50975"/>
    </source>
</evidence>
<accession>G2KMB2</accession>
<evidence type="ECO:0000256" key="6">
    <source>
        <dbReference type="ARBA" id="ARBA00022598"/>
    </source>
</evidence>
<evidence type="ECO:0000256" key="1">
    <source>
        <dbReference type="ARBA" id="ARBA00001936"/>
    </source>
</evidence>
<dbReference type="HAMAP" id="MF_00047">
    <property type="entry name" value="Dala_Dala_lig"/>
    <property type="match status" value="1"/>
</dbReference>
<dbReference type="Gene3D" id="3.40.50.20">
    <property type="match status" value="1"/>
</dbReference>
<dbReference type="NCBIfam" id="TIGR01205">
    <property type="entry name" value="D_ala_D_alaTIGR"/>
    <property type="match status" value="1"/>
</dbReference>
<evidence type="ECO:0000256" key="14">
    <source>
        <dbReference type="PIRSR" id="PIRSR039102-1"/>
    </source>
</evidence>
<evidence type="ECO:0000256" key="5">
    <source>
        <dbReference type="ARBA" id="ARBA00022490"/>
    </source>
</evidence>
<comment type="pathway">
    <text evidence="13">Cell wall biogenesis; peptidoglycan biosynthesis.</text>
</comment>
<dbReference type="GO" id="GO:0009252">
    <property type="term" value="P:peptidoglycan biosynthetic process"/>
    <property type="evidence" value="ECO:0007669"/>
    <property type="project" value="UniProtKB-UniRule"/>
</dbReference>
<keyword evidence="6 13" id="KW-0436">Ligase</keyword>
<feature type="binding site" evidence="15">
    <location>
        <position position="269"/>
    </location>
    <ligand>
        <name>Mg(2+)</name>
        <dbReference type="ChEBI" id="CHEBI:18420"/>
        <label>2</label>
    </ligand>
</feature>
<feature type="binding site" evidence="15">
    <location>
        <position position="250"/>
    </location>
    <ligand>
        <name>Mg(2+)</name>
        <dbReference type="ChEBI" id="CHEBI:18420"/>
        <label>1</label>
    </ligand>
</feature>
<name>G2KMB2_MICAA</name>
<evidence type="ECO:0000256" key="12">
    <source>
        <dbReference type="ARBA" id="ARBA00047614"/>
    </source>
</evidence>
<dbReference type="SUPFAM" id="SSF56059">
    <property type="entry name" value="Glutathione synthetase ATP-binding domain-like"/>
    <property type="match status" value="1"/>
</dbReference>
<dbReference type="GO" id="GO:0071555">
    <property type="term" value="P:cell wall organization"/>
    <property type="evidence" value="ECO:0007669"/>
    <property type="project" value="UniProtKB-KW"/>
</dbReference>
<dbReference type="KEGG" id="mai:MICA_1897"/>
<dbReference type="InterPro" id="IPR016185">
    <property type="entry name" value="PreATP-grasp_dom_sf"/>
</dbReference>
<evidence type="ECO:0000256" key="10">
    <source>
        <dbReference type="ARBA" id="ARBA00022984"/>
    </source>
</evidence>
<dbReference type="InterPro" id="IPR011095">
    <property type="entry name" value="Dala_Dala_lig_C"/>
</dbReference>
<evidence type="ECO:0000256" key="13">
    <source>
        <dbReference type="HAMAP-Rule" id="MF_00047"/>
    </source>
</evidence>
<evidence type="ECO:0000256" key="16">
    <source>
        <dbReference type="PROSITE-ProRule" id="PRU00409"/>
    </source>
</evidence>
<keyword evidence="15" id="KW-0479">Metal-binding</keyword>
<dbReference type="RefSeq" id="WP_014103429.1">
    <property type="nucleotide sequence ID" value="NC_016026.1"/>
</dbReference>
<sequence>MAKKVALLVGGWSAERQVSLDKGKSVEKALIEAGYDVTVIDVKKDIPALIAALTPKPDAVFNNLHGRGGEDGVIQGVLEMLEIPYTHSGVLASAIGMDKPIARRLAASVGVPVAEGRVATKDEVLSGKVMDAPYVVKPTNEGSSVGVRIVLENDNHPPLDADSWVYGETVLVERYIPGRELTVAVLDGVAQAVTEIVSQTRFFDYEAKYHDTRTSYVMPAPVPDDVYNTALDYAKRVYDVLGCEGLARCDFRYDDSKAGATGLCFLEINTQPGCTAESIGPSQVIRNGKTFAELCAHLVENARCHALDQANQTAHAAAPSSDGAAATQKKRA</sequence>
<dbReference type="GO" id="GO:0008716">
    <property type="term" value="F:D-alanine-D-alanine ligase activity"/>
    <property type="evidence" value="ECO:0007669"/>
    <property type="project" value="UniProtKB-UniRule"/>
</dbReference>
<dbReference type="PROSITE" id="PS50975">
    <property type="entry name" value="ATP_GRASP"/>
    <property type="match status" value="1"/>
</dbReference>
<feature type="binding site" evidence="15">
    <location>
        <position position="267"/>
    </location>
    <ligand>
        <name>Mg(2+)</name>
        <dbReference type="ChEBI" id="CHEBI:18420"/>
        <label>1</label>
    </ligand>
</feature>
<dbReference type="EC" id="6.3.2.4" evidence="4 13"/>
<keyword evidence="7 16" id="KW-0547">Nucleotide-binding</keyword>
<dbReference type="InterPro" id="IPR013815">
    <property type="entry name" value="ATP_grasp_subdomain_1"/>
</dbReference>
<evidence type="ECO:0000256" key="7">
    <source>
        <dbReference type="ARBA" id="ARBA00022741"/>
    </source>
</evidence>
<feature type="active site" evidence="14">
    <location>
        <position position="278"/>
    </location>
</feature>
<dbReference type="EMBL" id="CP002382">
    <property type="protein sequence ID" value="AEP10206.1"/>
    <property type="molecule type" value="Genomic_DNA"/>
</dbReference>
<reference evidence="18 19" key="1">
    <citation type="journal article" date="2011" name="BMC Genomics">
        <title>Genomic insights into an obligate epibiotic bacterial predator: Micavibrio aeruginosavorus ARL-13.</title>
        <authorList>
            <person name="Wang Z."/>
            <person name="Kadouri D."/>
            <person name="Wu M."/>
        </authorList>
    </citation>
    <scope>NUCLEOTIDE SEQUENCE [LARGE SCALE GENOMIC DNA]</scope>
    <source>
        <strain evidence="18 19">ARL-13</strain>
    </source>
</reference>
<dbReference type="eggNOG" id="COG1181">
    <property type="taxonomic scope" value="Bacteria"/>
</dbReference>
<evidence type="ECO:0000256" key="9">
    <source>
        <dbReference type="ARBA" id="ARBA00022960"/>
    </source>
</evidence>
<evidence type="ECO:0000313" key="18">
    <source>
        <dbReference type="EMBL" id="AEP10206.1"/>
    </source>
</evidence>
<comment type="catalytic activity">
    <reaction evidence="12 13">
        <text>2 D-alanine + ATP = D-alanyl-D-alanine + ADP + phosphate + H(+)</text>
        <dbReference type="Rhea" id="RHEA:11224"/>
        <dbReference type="ChEBI" id="CHEBI:15378"/>
        <dbReference type="ChEBI" id="CHEBI:30616"/>
        <dbReference type="ChEBI" id="CHEBI:43474"/>
        <dbReference type="ChEBI" id="CHEBI:57416"/>
        <dbReference type="ChEBI" id="CHEBI:57822"/>
        <dbReference type="ChEBI" id="CHEBI:456216"/>
        <dbReference type="EC" id="6.3.2.4"/>
    </reaction>
</comment>
<feature type="active site" evidence="14">
    <location>
        <position position="143"/>
    </location>
</feature>
<dbReference type="PROSITE" id="PS00843">
    <property type="entry name" value="DALA_DALA_LIGASE_1"/>
    <property type="match status" value="1"/>
</dbReference>
<keyword evidence="5 13" id="KW-0963">Cytoplasm</keyword>
<dbReference type="Pfam" id="PF07478">
    <property type="entry name" value="Dala_Dala_lig_C"/>
    <property type="match status" value="1"/>
</dbReference>
<protein>
    <recommendedName>
        <fullName evidence="4 13">D-alanine--D-alanine ligase</fullName>
        <ecNumber evidence="4 13">6.3.2.4</ecNumber>
    </recommendedName>
    <alternativeName>
        <fullName evidence="13">D-Ala-D-Ala ligase</fullName>
    </alternativeName>
    <alternativeName>
        <fullName evidence="13">D-alanylalanine synthetase</fullName>
    </alternativeName>
</protein>
<comment type="similarity">
    <text evidence="3 13">Belongs to the D-alanine--D-alanine ligase family.</text>
</comment>
<feature type="binding site" evidence="15">
    <location>
        <position position="267"/>
    </location>
    <ligand>
        <name>Mg(2+)</name>
        <dbReference type="ChEBI" id="CHEBI:18420"/>
        <label>2</label>
    </ligand>
</feature>
<feature type="active site" evidence="14">
    <location>
        <position position="15"/>
    </location>
</feature>
<comment type="cofactor">
    <cofactor evidence="15">
        <name>Mg(2+)</name>
        <dbReference type="ChEBI" id="CHEBI:18420"/>
    </cofactor>
    <cofactor evidence="15">
        <name>Mn(2+)</name>
        <dbReference type="ChEBI" id="CHEBI:29035"/>
    </cofactor>
    <text evidence="15">Binds 2 magnesium or manganese ions per subunit.</text>
</comment>
<keyword evidence="11 13" id="KW-0961">Cell wall biogenesis/degradation</keyword>
<evidence type="ECO:0000256" key="2">
    <source>
        <dbReference type="ARBA" id="ARBA00004496"/>
    </source>
</evidence>
<dbReference type="GO" id="GO:0046872">
    <property type="term" value="F:metal ion binding"/>
    <property type="evidence" value="ECO:0007669"/>
    <property type="project" value="UniProtKB-KW"/>
</dbReference>
<keyword evidence="19" id="KW-1185">Reference proteome</keyword>
<dbReference type="SUPFAM" id="SSF52440">
    <property type="entry name" value="PreATP-grasp domain"/>
    <property type="match status" value="1"/>
</dbReference>
<dbReference type="Proteomes" id="UP000009286">
    <property type="component" value="Chromosome"/>
</dbReference>
<dbReference type="InterPro" id="IPR011127">
    <property type="entry name" value="Dala_Dala_lig_N"/>
</dbReference>
<dbReference type="Gene3D" id="3.30.470.20">
    <property type="entry name" value="ATP-grasp fold, B domain"/>
    <property type="match status" value="1"/>
</dbReference>
<dbReference type="GO" id="GO:0008360">
    <property type="term" value="P:regulation of cell shape"/>
    <property type="evidence" value="ECO:0007669"/>
    <property type="project" value="UniProtKB-KW"/>
</dbReference>
<keyword evidence="10 13" id="KW-0573">Peptidoglycan synthesis</keyword>
<keyword evidence="15" id="KW-0460">Magnesium</keyword>
<dbReference type="InterPro" id="IPR005905">
    <property type="entry name" value="D_ala_D_ala"/>
</dbReference>
<dbReference type="HOGENOM" id="CLU_039268_1_1_5"/>
<dbReference type="InterPro" id="IPR000291">
    <property type="entry name" value="D-Ala_lig_Van_CS"/>
</dbReference>
<evidence type="ECO:0000256" key="15">
    <source>
        <dbReference type="PIRSR" id="PIRSR039102-3"/>
    </source>
</evidence>
<comment type="cofactor">
    <cofactor evidence="1">
        <name>Mn(2+)</name>
        <dbReference type="ChEBI" id="CHEBI:29035"/>
    </cofactor>
</comment>
<proteinExistence type="inferred from homology"/>
<evidence type="ECO:0000256" key="3">
    <source>
        <dbReference type="ARBA" id="ARBA00010871"/>
    </source>
</evidence>
<dbReference type="PANTHER" id="PTHR23132">
    <property type="entry name" value="D-ALANINE--D-ALANINE LIGASE"/>
    <property type="match status" value="1"/>
</dbReference>
<evidence type="ECO:0000256" key="4">
    <source>
        <dbReference type="ARBA" id="ARBA00012216"/>
    </source>
</evidence>
<keyword evidence="8 16" id="KW-0067">ATP-binding</keyword>
<dbReference type="PANTHER" id="PTHR23132:SF23">
    <property type="entry name" value="D-ALANINE--D-ALANINE LIGASE B"/>
    <property type="match status" value="1"/>
</dbReference>
<dbReference type="PIRSF" id="PIRSF039102">
    <property type="entry name" value="Ddl/VanB"/>
    <property type="match status" value="1"/>
</dbReference>
<keyword evidence="9 13" id="KW-0133">Cell shape</keyword>
<dbReference type="GO" id="GO:0005737">
    <property type="term" value="C:cytoplasm"/>
    <property type="evidence" value="ECO:0007669"/>
    <property type="project" value="UniProtKB-SubCell"/>
</dbReference>
<comment type="subcellular location">
    <subcellularLocation>
        <location evidence="2 13">Cytoplasm</location>
    </subcellularLocation>
</comment>
<keyword evidence="15" id="KW-0464">Manganese</keyword>
<organism evidence="18 19">
    <name type="scientific">Micavibrio aeruginosavorus (strain ARL-13)</name>
    <dbReference type="NCBI Taxonomy" id="856793"/>
    <lineage>
        <taxon>Bacteria</taxon>
        <taxon>Pseudomonadati</taxon>
        <taxon>Bdellovibrionota</taxon>
        <taxon>Bdellovibrionia</taxon>
        <taxon>Bdellovibrionales</taxon>
        <taxon>Pseudobdellovibrionaceae</taxon>
        <taxon>Micavibrio</taxon>
    </lineage>
</organism>
<dbReference type="AlphaFoldDB" id="G2KMB2"/>
<dbReference type="InterPro" id="IPR011761">
    <property type="entry name" value="ATP-grasp"/>
</dbReference>
<gene>
    <name evidence="13" type="primary">ddl</name>
    <name evidence="18" type="ordered locus">MICA_1897</name>
</gene>
<comment type="function">
    <text evidence="13">Cell wall formation.</text>
</comment>